<dbReference type="EMBL" id="CP001275">
    <property type="protein sequence ID" value="ACM04869.1"/>
    <property type="molecule type" value="Genomic_DNA"/>
</dbReference>
<dbReference type="AlphaFoldDB" id="B9KZ15"/>
<dbReference type="Gene3D" id="6.10.250.550">
    <property type="match status" value="1"/>
</dbReference>
<dbReference type="GO" id="GO:0005524">
    <property type="term" value="F:ATP binding"/>
    <property type="evidence" value="ECO:0007669"/>
    <property type="project" value="UniProtKB-UniRule"/>
</dbReference>
<dbReference type="Gene3D" id="3.30.54.20">
    <property type="match status" value="1"/>
</dbReference>
<dbReference type="InterPro" id="IPR045864">
    <property type="entry name" value="aa-tRNA-synth_II/BPL/LPL"/>
</dbReference>
<evidence type="ECO:0000256" key="3">
    <source>
        <dbReference type="ARBA" id="ARBA00022598"/>
    </source>
</evidence>
<dbReference type="InterPro" id="IPR002318">
    <property type="entry name" value="Ala-tRNA-lgiase_IIc"/>
</dbReference>
<dbReference type="GO" id="GO:0004813">
    <property type="term" value="F:alanine-tRNA ligase activity"/>
    <property type="evidence" value="ECO:0007669"/>
    <property type="project" value="UniProtKB-UniRule"/>
</dbReference>
<keyword evidence="7 11" id="KW-0067">ATP-binding</keyword>
<keyword evidence="6 11" id="KW-0862">Zinc</keyword>
<keyword evidence="9 11" id="KW-0648">Protein biosynthesis</keyword>
<evidence type="ECO:0000256" key="10">
    <source>
        <dbReference type="ARBA" id="ARBA00023146"/>
    </source>
</evidence>
<reference evidence="14 15" key="1">
    <citation type="journal article" date="2009" name="PLoS ONE">
        <title>Complete genome sequence of the aerobic CO-oxidizing thermophile Thermomicrobium roseum.</title>
        <authorList>
            <person name="Wu D."/>
            <person name="Raymond J."/>
            <person name="Wu M."/>
            <person name="Chatterji S."/>
            <person name="Ren Q."/>
            <person name="Graham J.E."/>
            <person name="Bryant D.A."/>
            <person name="Robb F."/>
            <person name="Colman A."/>
            <person name="Tallon L.J."/>
            <person name="Badger J.H."/>
            <person name="Madupu R."/>
            <person name="Ward N.L."/>
            <person name="Eisen J.A."/>
        </authorList>
    </citation>
    <scope>NUCLEOTIDE SEQUENCE [LARGE SCALE GENOMIC DNA]</scope>
    <source>
        <strain evidence="15">ATCC 27502 / DSM 5159 / P-2</strain>
    </source>
</reference>
<dbReference type="InterPro" id="IPR018162">
    <property type="entry name" value="Ala-tRNA-ligase_IIc_anticod-bd"/>
</dbReference>
<name>B9KZ15_THERP</name>
<dbReference type="PRINTS" id="PR00980">
    <property type="entry name" value="TRNASYNTHALA"/>
</dbReference>
<dbReference type="STRING" id="309801.trd_0726"/>
<dbReference type="SUPFAM" id="SSF50447">
    <property type="entry name" value="Translation proteins"/>
    <property type="match status" value="1"/>
</dbReference>
<dbReference type="SUPFAM" id="SSF101353">
    <property type="entry name" value="Putative anticodon-binding domain of alanyl-tRNA synthetase (AlaRS)"/>
    <property type="match status" value="1"/>
</dbReference>
<keyword evidence="3 11" id="KW-0436">Ligase</keyword>
<comment type="function">
    <text evidence="11">Catalyzes the attachment of alanine to tRNA(Ala) in a two-step reaction: alanine is first activated by ATP to form Ala-AMP and then transferred to the acceptor end of tRNA(Ala). Also edits incorrectly charged Ser-tRNA(Ala) and Gly-tRNA(Ala) via its editing domain.</text>
</comment>
<keyword evidence="10 11" id="KW-0030">Aminoacyl-tRNA synthetase</keyword>
<feature type="coiled-coil region" evidence="12">
    <location>
        <begin position="729"/>
        <end position="756"/>
    </location>
</feature>
<evidence type="ECO:0000256" key="12">
    <source>
        <dbReference type="SAM" id="Coils"/>
    </source>
</evidence>
<dbReference type="OrthoDB" id="9803884at2"/>
<comment type="subcellular location">
    <subcellularLocation>
        <location evidence="11">Cytoplasm</location>
    </subcellularLocation>
</comment>
<dbReference type="InterPro" id="IPR012947">
    <property type="entry name" value="tRNA_SAD"/>
</dbReference>
<dbReference type="FunFam" id="3.30.980.10:FF:000004">
    <property type="entry name" value="Alanine--tRNA ligase, cytoplasmic"/>
    <property type="match status" value="1"/>
</dbReference>
<dbReference type="SUPFAM" id="SSF55186">
    <property type="entry name" value="ThrRS/AlaRS common domain"/>
    <property type="match status" value="1"/>
</dbReference>
<feature type="binding site" evidence="11">
    <location>
        <position position="565"/>
    </location>
    <ligand>
        <name>Zn(2+)</name>
        <dbReference type="ChEBI" id="CHEBI:29105"/>
    </ligand>
</feature>
<keyword evidence="11" id="KW-0963">Cytoplasm</keyword>
<comment type="cofactor">
    <cofactor evidence="11">
        <name>Zn(2+)</name>
        <dbReference type="ChEBI" id="CHEBI:29105"/>
    </cofactor>
    <text evidence="11">Binds 1 zinc ion per subunit.</text>
</comment>
<keyword evidence="15" id="KW-1185">Reference proteome</keyword>
<dbReference type="GO" id="GO:0008270">
    <property type="term" value="F:zinc ion binding"/>
    <property type="evidence" value="ECO:0007669"/>
    <property type="project" value="UniProtKB-UniRule"/>
</dbReference>
<feature type="binding site" evidence="11">
    <location>
        <position position="663"/>
    </location>
    <ligand>
        <name>Zn(2+)</name>
        <dbReference type="ChEBI" id="CHEBI:29105"/>
    </ligand>
</feature>
<dbReference type="PANTHER" id="PTHR11777:SF9">
    <property type="entry name" value="ALANINE--TRNA LIGASE, CYTOPLASMIC"/>
    <property type="match status" value="1"/>
</dbReference>
<dbReference type="FunFam" id="3.30.54.20:FF:000001">
    <property type="entry name" value="Alanine--tRNA ligase"/>
    <property type="match status" value="1"/>
</dbReference>
<dbReference type="PANTHER" id="PTHR11777">
    <property type="entry name" value="ALANYL-TRNA SYNTHETASE"/>
    <property type="match status" value="1"/>
</dbReference>
<dbReference type="Proteomes" id="UP000000447">
    <property type="component" value="Chromosome"/>
</dbReference>
<evidence type="ECO:0000256" key="9">
    <source>
        <dbReference type="ARBA" id="ARBA00022917"/>
    </source>
</evidence>
<dbReference type="FunFam" id="2.40.30.130:FF:000001">
    <property type="entry name" value="Alanine--tRNA ligase"/>
    <property type="match status" value="1"/>
</dbReference>
<evidence type="ECO:0000313" key="15">
    <source>
        <dbReference type="Proteomes" id="UP000000447"/>
    </source>
</evidence>
<dbReference type="InterPro" id="IPR018163">
    <property type="entry name" value="Thr/Ala-tRNA-synth_IIc_edit"/>
</dbReference>
<dbReference type="RefSeq" id="WP_012642115.1">
    <property type="nucleotide sequence ID" value="NC_011959.1"/>
</dbReference>
<dbReference type="HOGENOM" id="CLU_004485_1_1_0"/>
<evidence type="ECO:0000256" key="2">
    <source>
        <dbReference type="ARBA" id="ARBA00022555"/>
    </source>
</evidence>
<dbReference type="Pfam" id="PF01411">
    <property type="entry name" value="tRNA-synt_2c"/>
    <property type="match status" value="1"/>
</dbReference>
<keyword evidence="4 11" id="KW-0479">Metal-binding</keyword>
<dbReference type="EC" id="6.1.1.7" evidence="11"/>
<dbReference type="InterPro" id="IPR023033">
    <property type="entry name" value="Ala_tRNA_ligase_euk/bac"/>
</dbReference>
<evidence type="ECO:0000313" key="14">
    <source>
        <dbReference type="EMBL" id="ACM04869.1"/>
    </source>
</evidence>
<dbReference type="GO" id="GO:0000049">
    <property type="term" value="F:tRNA binding"/>
    <property type="evidence" value="ECO:0007669"/>
    <property type="project" value="UniProtKB-KW"/>
</dbReference>
<dbReference type="eggNOG" id="COG0013">
    <property type="taxonomic scope" value="Bacteria"/>
</dbReference>
<dbReference type="SUPFAM" id="SSF55681">
    <property type="entry name" value="Class II aaRS and biotin synthetases"/>
    <property type="match status" value="1"/>
</dbReference>
<dbReference type="Gene3D" id="3.30.980.10">
    <property type="entry name" value="Threonyl-trna Synthetase, Chain A, domain 2"/>
    <property type="match status" value="1"/>
</dbReference>
<dbReference type="Pfam" id="PF07973">
    <property type="entry name" value="tRNA_SAD"/>
    <property type="match status" value="1"/>
</dbReference>
<comment type="catalytic activity">
    <reaction evidence="11">
        <text>tRNA(Ala) + L-alanine + ATP = L-alanyl-tRNA(Ala) + AMP + diphosphate</text>
        <dbReference type="Rhea" id="RHEA:12540"/>
        <dbReference type="Rhea" id="RHEA-COMP:9657"/>
        <dbReference type="Rhea" id="RHEA-COMP:9923"/>
        <dbReference type="ChEBI" id="CHEBI:30616"/>
        <dbReference type="ChEBI" id="CHEBI:33019"/>
        <dbReference type="ChEBI" id="CHEBI:57972"/>
        <dbReference type="ChEBI" id="CHEBI:78442"/>
        <dbReference type="ChEBI" id="CHEBI:78497"/>
        <dbReference type="ChEBI" id="CHEBI:456215"/>
        <dbReference type="EC" id="6.1.1.7"/>
    </reaction>
</comment>
<protein>
    <recommendedName>
        <fullName evidence="11">Alanine--tRNA ligase</fullName>
        <ecNumber evidence="11">6.1.1.7</ecNumber>
    </recommendedName>
    <alternativeName>
        <fullName evidence="11">Alanyl-tRNA synthetase</fullName>
        <shortName evidence="11">AlaRS</shortName>
    </alternativeName>
</protein>
<keyword evidence="5 11" id="KW-0547">Nucleotide-binding</keyword>
<dbReference type="PROSITE" id="PS50860">
    <property type="entry name" value="AA_TRNA_LIGASE_II_ALA"/>
    <property type="match status" value="1"/>
</dbReference>
<dbReference type="InterPro" id="IPR003156">
    <property type="entry name" value="DHHA1_dom"/>
</dbReference>
<comment type="similarity">
    <text evidence="1 11">Belongs to the class-II aminoacyl-tRNA synthetase family.</text>
</comment>
<dbReference type="HAMAP" id="MF_00036_B">
    <property type="entry name" value="Ala_tRNA_synth_B"/>
    <property type="match status" value="1"/>
</dbReference>
<evidence type="ECO:0000256" key="7">
    <source>
        <dbReference type="ARBA" id="ARBA00022840"/>
    </source>
</evidence>
<accession>B9KZ15</accession>
<dbReference type="GO" id="GO:0002161">
    <property type="term" value="F:aminoacyl-tRNA deacylase activity"/>
    <property type="evidence" value="ECO:0007669"/>
    <property type="project" value="TreeGrafter"/>
</dbReference>
<dbReference type="GO" id="GO:0006419">
    <property type="term" value="P:alanyl-tRNA aminoacylation"/>
    <property type="evidence" value="ECO:0007669"/>
    <property type="project" value="UniProtKB-UniRule"/>
</dbReference>
<dbReference type="NCBIfam" id="TIGR00344">
    <property type="entry name" value="alaS"/>
    <property type="match status" value="1"/>
</dbReference>
<evidence type="ECO:0000256" key="11">
    <source>
        <dbReference type="HAMAP-Rule" id="MF_00036"/>
    </source>
</evidence>
<dbReference type="Gene3D" id="2.40.30.130">
    <property type="match status" value="1"/>
</dbReference>
<dbReference type="KEGG" id="tro:trd_0726"/>
<gene>
    <name evidence="11 14" type="primary">alaS</name>
    <name evidence="14" type="ordered locus">trd_0726</name>
</gene>
<feature type="binding site" evidence="11">
    <location>
        <position position="561"/>
    </location>
    <ligand>
        <name>Zn(2+)</name>
        <dbReference type="ChEBI" id="CHEBI:29105"/>
    </ligand>
</feature>
<keyword evidence="2 11" id="KW-0820">tRNA-binding</keyword>
<dbReference type="FunFam" id="3.10.310.40:FF:000001">
    <property type="entry name" value="Alanine--tRNA ligase"/>
    <property type="match status" value="1"/>
</dbReference>
<evidence type="ECO:0000259" key="13">
    <source>
        <dbReference type="PROSITE" id="PS50860"/>
    </source>
</evidence>
<proteinExistence type="inferred from homology"/>
<keyword evidence="8 11" id="KW-0694">RNA-binding</keyword>
<comment type="domain">
    <text evidence="11">Consists of three domains; the N-terminal catalytic domain, the editing domain and the C-terminal C-Ala domain. The editing domain removes incorrectly charged amino acids, while the C-Ala domain, along with tRNA(Ala), serves as a bridge to cooperatively bring together the editing and aminoacylation centers thus stimulating deacylation of misacylated tRNAs.</text>
</comment>
<dbReference type="CDD" id="cd00673">
    <property type="entry name" value="AlaRS_core"/>
    <property type="match status" value="1"/>
</dbReference>
<dbReference type="GO" id="GO:0005829">
    <property type="term" value="C:cytosol"/>
    <property type="evidence" value="ECO:0007669"/>
    <property type="project" value="TreeGrafter"/>
</dbReference>
<evidence type="ECO:0000256" key="5">
    <source>
        <dbReference type="ARBA" id="ARBA00022741"/>
    </source>
</evidence>
<organism evidence="14 15">
    <name type="scientific">Thermomicrobium roseum (strain ATCC 27502 / DSM 5159 / P-2)</name>
    <dbReference type="NCBI Taxonomy" id="309801"/>
    <lineage>
        <taxon>Bacteria</taxon>
        <taxon>Pseudomonadati</taxon>
        <taxon>Thermomicrobiota</taxon>
        <taxon>Thermomicrobia</taxon>
        <taxon>Thermomicrobiales</taxon>
        <taxon>Thermomicrobiaceae</taxon>
        <taxon>Thermomicrobium</taxon>
    </lineage>
</organism>
<evidence type="ECO:0000256" key="8">
    <source>
        <dbReference type="ARBA" id="ARBA00022884"/>
    </source>
</evidence>
<dbReference type="InterPro" id="IPR050058">
    <property type="entry name" value="Ala-tRNA_ligase"/>
</dbReference>
<evidence type="ECO:0000256" key="6">
    <source>
        <dbReference type="ARBA" id="ARBA00022833"/>
    </source>
</evidence>
<dbReference type="InterPro" id="IPR009000">
    <property type="entry name" value="Transl_B-barrel_sf"/>
</dbReference>
<dbReference type="InterPro" id="IPR018165">
    <property type="entry name" value="Ala-tRNA-synth_IIc_core"/>
</dbReference>
<dbReference type="Gene3D" id="3.30.930.10">
    <property type="entry name" value="Bira Bifunctional Protein, Domain 2"/>
    <property type="match status" value="1"/>
</dbReference>
<evidence type="ECO:0000256" key="4">
    <source>
        <dbReference type="ARBA" id="ARBA00022723"/>
    </source>
</evidence>
<feature type="domain" description="Alanyl-transfer RNA synthetases family profile" evidence="13">
    <location>
        <begin position="1"/>
        <end position="706"/>
    </location>
</feature>
<evidence type="ECO:0000256" key="1">
    <source>
        <dbReference type="ARBA" id="ARBA00008226"/>
    </source>
</evidence>
<sequence>MQSSEIRRAFIEFFAERGHVQVPSSSLIPSDPTVLLTTAGMQQMVPYFLGLERPPHTRLTSIQKCFRTVDIDEVGDESHLTFFEMLGNFSIGDYFKAEAISWAWEFLTKWLGVPAERWYPTVHPDDEFSYQYWRDQIGVPTERIFKLEDNWWGPVGATGPNGPDSEIHYDRGMEYGCGRTECGPGCDCGRFLETWNLVFMEFYKEADGTQRPLPRKNIDTGMGLERISLIMQGVGSVFETDLFYPILSEAATIAGVRYKEQARVDRSLRVIADHARGVTFLVGDGVFPSNEGRGYVLRRVLRRAVRHGKLLGIERPFLNQLVDVVIELFSSYYPNLNEQRERIHRVIRHEEEHFQRTLSAGLSRFEALLDQLQRSGEQVLPGDEAFRLYDTYGFPLELTEELARESGFTVDRAGFERALERQRELSRASVGRFADTQRQRAELYAQFSERPTEFVGYDRLETTATIVGILGLSDLRQEAEAGEEIELILDRTPFYGEAGGQVGDTGEIVAETGIVTVEDTQRPTPELIVHRGRVREGSIRVGQSVRAIVDAERRAAIRRNHTATHLLHAALRRVLGEHAVQAGSLVAPDRLRFDFSHHESVSPEQLRRIEEMVNEQIVRDLRVEVRYLPLRDALAEGAIALFGEKYGDTVRVVSIDGFSKELCGGTHVSHTGEIGAFLITDETSVASGIRRIEAVTGLAAARLARTLIDVSEEAARRLHVVPEQLPEAIERLQQQVRDQQREIERLAADLAAARLAPLVERAARIDGFRVVSARIEVPSLDVLRRVGDRLRDAIGSGVVILGTAIENRPMILAMATPDAVQRGVHAGQVVQAVTPLLGGRGGGRPDIAQGGGADVSRLDEALAAARGEVERQLRNSTS</sequence>
<dbReference type="SMART" id="SM00863">
    <property type="entry name" value="tRNA_SAD"/>
    <property type="match status" value="1"/>
</dbReference>
<feature type="binding site" evidence="11">
    <location>
        <position position="667"/>
    </location>
    <ligand>
        <name>Zn(2+)</name>
        <dbReference type="ChEBI" id="CHEBI:29105"/>
    </ligand>
</feature>
<dbReference type="Gene3D" id="3.10.310.40">
    <property type="match status" value="1"/>
</dbReference>
<keyword evidence="12" id="KW-0175">Coiled coil</keyword>
<dbReference type="InterPro" id="IPR018164">
    <property type="entry name" value="Ala-tRNA-synth_IIc_N"/>
</dbReference>
<dbReference type="Pfam" id="PF02272">
    <property type="entry name" value="DHHA1"/>
    <property type="match status" value="1"/>
</dbReference>